<evidence type="ECO:0000313" key="5">
    <source>
        <dbReference type="Proteomes" id="UP000694864"/>
    </source>
</evidence>
<dbReference type="Proteomes" id="UP000694864">
    <property type="component" value="Chromosome 10"/>
</dbReference>
<dbReference type="CDD" id="cd01959">
    <property type="entry name" value="nsLTP2"/>
    <property type="match status" value="1"/>
</dbReference>
<keyword evidence="5" id="KW-1185">Reference proteome</keyword>
<evidence type="ECO:0000256" key="2">
    <source>
        <dbReference type="ARBA" id="ARBA00023121"/>
    </source>
</evidence>
<gene>
    <name evidence="6" type="primary">LOC104719482</name>
</gene>
<dbReference type="GeneID" id="104719482"/>
<proteinExistence type="predicted"/>
<dbReference type="Pfam" id="PF00234">
    <property type="entry name" value="Tryp_alpha_amyl"/>
    <property type="match status" value="1"/>
</dbReference>
<evidence type="ECO:0000256" key="3">
    <source>
        <dbReference type="SAM" id="SignalP"/>
    </source>
</evidence>
<protein>
    <submittedName>
        <fullName evidence="6">Probable non-specific lipid-transfer protein AKCS9</fullName>
    </submittedName>
</protein>
<feature type="domain" description="Bifunctional inhibitor/plant lipid transfer protein/seed storage helical" evidence="4">
    <location>
        <begin position="39"/>
        <end position="104"/>
    </location>
</feature>
<dbReference type="PANTHER" id="PTHR33214:SF73">
    <property type="entry name" value="BIFUNCTIONAL INHIBITOR_LIPID-TRANSFER PROTEIN_SEED STORAGE 2S ALBUMIN SUPERFAMILY PROTEIN"/>
    <property type="match status" value="1"/>
</dbReference>
<keyword evidence="1" id="KW-0813">Transport</keyword>
<dbReference type="Gene3D" id="1.10.110.10">
    <property type="entry name" value="Plant lipid-transfer and hydrophobic proteins"/>
    <property type="match status" value="1"/>
</dbReference>
<evidence type="ECO:0000259" key="4">
    <source>
        <dbReference type="SMART" id="SM00499"/>
    </source>
</evidence>
<evidence type="ECO:0000256" key="1">
    <source>
        <dbReference type="ARBA" id="ARBA00022448"/>
    </source>
</evidence>
<dbReference type="InterPro" id="IPR033872">
    <property type="entry name" value="nsLTP2"/>
</dbReference>
<dbReference type="RefSeq" id="XP_010435719.1">
    <property type="nucleotide sequence ID" value="XM_010437417.2"/>
</dbReference>
<reference evidence="5" key="1">
    <citation type="journal article" date="2014" name="Nat. Commun.">
        <title>The emerging biofuel crop Camelina sativa retains a highly undifferentiated hexaploid genome structure.</title>
        <authorList>
            <person name="Kagale S."/>
            <person name="Koh C."/>
            <person name="Nixon J."/>
            <person name="Bollina V."/>
            <person name="Clarke W.E."/>
            <person name="Tuteja R."/>
            <person name="Spillane C."/>
            <person name="Robinson S.J."/>
            <person name="Links M.G."/>
            <person name="Clarke C."/>
            <person name="Higgins E.E."/>
            <person name="Huebert T."/>
            <person name="Sharpe A.G."/>
            <person name="Parkin I.A."/>
        </authorList>
    </citation>
    <scope>NUCLEOTIDE SEQUENCE [LARGE SCALE GENOMIC DNA]</scope>
    <source>
        <strain evidence="5">cv. DH55</strain>
    </source>
</reference>
<dbReference type="InterPro" id="IPR016140">
    <property type="entry name" value="Bifunc_inhib/LTP/seed_store"/>
</dbReference>
<dbReference type="SUPFAM" id="SSF47699">
    <property type="entry name" value="Bifunctional inhibitor/lipid-transfer protein/seed storage 2S albumin"/>
    <property type="match status" value="1"/>
</dbReference>
<organism evidence="5 6">
    <name type="scientific">Camelina sativa</name>
    <name type="common">False flax</name>
    <name type="synonym">Myagrum sativum</name>
    <dbReference type="NCBI Taxonomy" id="90675"/>
    <lineage>
        <taxon>Eukaryota</taxon>
        <taxon>Viridiplantae</taxon>
        <taxon>Streptophyta</taxon>
        <taxon>Embryophyta</taxon>
        <taxon>Tracheophyta</taxon>
        <taxon>Spermatophyta</taxon>
        <taxon>Magnoliopsida</taxon>
        <taxon>eudicotyledons</taxon>
        <taxon>Gunneridae</taxon>
        <taxon>Pentapetalae</taxon>
        <taxon>rosids</taxon>
        <taxon>malvids</taxon>
        <taxon>Brassicales</taxon>
        <taxon>Brassicaceae</taxon>
        <taxon>Camelineae</taxon>
        <taxon>Camelina</taxon>
    </lineage>
</organism>
<feature type="signal peptide" evidence="3">
    <location>
        <begin position="1"/>
        <end position="24"/>
    </location>
</feature>
<name>A0ABM0U4K5_CAMSA</name>
<sequence>MKIPAVVFIVFLIGAIIFPNSIRATVVEGSGEEVINVTCSPTELSSCLPAITSGGAPSTQCCTKLKEQEPCLSSYITNPLYSTYVSSPNARKTLAACNVPYPTC</sequence>
<keyword evidence="2" id="KW-0446">Lipid-binding</keyword>
<accession>A0ABM0U4K5</accession>
<evidence type="ECO:0000313" key="6">
    <source>
        <dbReference type="RefSeq" id="XP_010435719.1"/>
    </source>
</evidence>
<keyword evidence="3" id="KW-0732">Signal</keyword>
<feature type="chain" id="PRO_5045232758" evidence="3">
    <location>
        <begin position="25"/>
        <end position="104"/>
    </location>
</feature>
<dbReference type="SMART" id="SM00499">
    <property type="entry name" value="AAI"/>
    <property type="match status" value="1"/>
</dbReference>
<dbReference type="PANTHER" id="PTHR33214">
    <property type="entry name" value="BIFUNCTIONAL INHIBITOR/LIPID-TRANSFER PROTEIN/SEED STORAGE 2S ALBUMIN SUPERFAMILY PROTEIN"/>
    <property type="match status" value="1"/>
</dbReference>
<dbReference type="InterPro" id="IPR036312">
    <property type="entry name" value="Bifun_inhib/LTP/seed_sf"/>
</dbReference>
<reference evidence="6" key="2">
    <citation type="submission" date="2025-08" db="UniProtKB">
        <authorList>
            <consortium name="RefSeq"/>
        </authorList>
    </citation>
    <scope>IDENTIFICATION</scope>
    <source>
        <tissue evidence="6">Leaf</tissue>
    </source>
</reference>